<dbReference type="Gene3D" id="3.40.50.620">
    <property type="entry name" value="HUPs"/>
    <property type="match status" value="1"/>
</dbReference>
<protein>
    <submittedName>
        <fullName evidence="1">Uncharacterized protein</fullName>
    </submittedName>
</protein>
<dbReference type="AlphaFoldDB" id="A0A1J4MWN8"/>
<dbReference type="InterPro" id="IPR014729">
    <property type="entry name" value="Rossmann-like_a/b/a_fold"/>
</dbReference>
<accession>A0A1J4MWN8</accession>
<dbReference type="Proteomes" id="UP000186804">
    <property type="component" value="Unassembled WGS sequence"/>
</dbReference>
<organism evidence="1 2">
    <name type="scientific">Cryptosporidium andersoni</name>
    <dbReference type="NCBI Taxonomy" id="117008"/>
    <lineage>
        <taxon>Eukaryota</taxon>
        <taxon>Sar</taxon>
        <taxon>Alveolata</taxon>
        <taxon>Apicomplexa</taxon>
        <taxon>Conoidasida</taxon>
        <taxon>Coccidia</taxon>
        <taxon>Eucoccidiorida</taxon>
        <taxon>Eimeriorina</taxon>
        <taxon>Cryptosporidiidae</taxon>
        <taxon>Cryptosporidium</taxon>
    </lineage>
</organism>
<dbReference type="OrthoDB" id="330671at2759"/>
<comment type="caution">
    <text evidence="1">The sequence shown here is derived from an EMBL/GenBank/DDBJ whole genome shotgun (WGS) entry which is preliminary data.</text>
</comment>
<gene>
    <name evidence="1" type="ORF">cand_020270</name>
</gene>
<sequence>MCSVGRGFLILNSSWWEHIAISSEARNELFRLLYSCISKTQHSLYLYYPVRPCNIDNCDLGNVSGSYAEDLDNQKDNSTLILTYRHIHSLVKAYEIALDAMEFLNKAPTFDIRFVPLKTECLNHINGTIGPISKLYYNPNVFPLCDEHGPLVFFASEVNEIFFSICQKQFSFLLIDSSEYEKCNFVDNSAIKDIENNGFPVFTISKRTVSFPSWGYSKDFSVILNDSEFMKQSVKRTLFAGTFDRLHPGHKVNITVATWLAEEMVIIGITDQSLLANKSDKDLLQDFALRAANVLSFIYSLSPDISVTILRICSVVGGADIFEFDALIATPESYNNALKINELRKSRGVPLVQLVEVPFVYTPQIKNNSEKDKPSGITKKFSSTEVRAYIKHFISDLKKGMIFTNTLWSWIFPKLYDIQLESAFRHILQFIESYLDDFLILLLHRWKGIYGDKKADKIFIEWLNSLISSIECYNSENTTFKDEEYIQDIFNITSRNIAILLIYIFITFYLTDKKYVTVTKSTIEQVMTTLLWTVKDISNSSGHCMNPNFCIPYVYSCNVNNGLNHHFFLMG</sequence>
<dbReference type="EMBL" id="LRBS01000043">
    <property type="protein sequence ID" value="OII77317.1"/>
    <property type="molecule type" value="Genomic_DNA"/>
</dbReference>
<evidence type="ECO:0000313" key="1">
    <source>
        <dbReference type="EMBL" id="OII77317.1"/>
    </source>
</evidence>
<name>A0A1J4MWN8_9CRYT</name>
<dbReference type="SUPFAM" id="SSF52374">
    <property type="entry name" value="Nucleotidylyl transferase"/>
    <property type="match status" value="1"/>
</dbReference>
<dbReference type="GeneID" id="92366211"/>
<dbReference type="RefSeq" id="XP_067069163.1">
    <property type="nucleotide sequence ID" value="XM_067212257.1"/>
</dbReference>
<proteinExistence type="predicted"/>
<reference evidence="1 2" key="1">
    <citation type="submission" date="2016-10" db="EMBL/GenBank/DDBJ databases">
        <title>Reductive evolution of mitochondrial metabolism and differential evolution of invasion-related proteins in Cryptosporidium.</title>
        <authorList>
            <person name="Liu S."/>
            <person name="Roellig D.M."/>
            <person name="Guo Y."/>
            <person name="Li N."/>
            <person name="Frace M.A."/>
            <person name="Tang K."/>
            <person name="Zhang L."/>
            <person name="Feng Y."/>
            <person name="Xiao L."/>
        </authorList>
    </citation>
    <scope>NUCLEOTIDE SEQUENCE [LARGE SCALE GENOMIC DNA]</scope>
    <source>
        <strain evidence="1">30847</strain>
    </source>
</reference>
<dbReference type="VEuPathDB" id="CryptoDB:cand_020270"/>
<evidence type="ECO:0000313" key="2">
    <source>
        <dbReference type="Proteomes" id="UP000186804"/>
    </source>
</evidence>
<keyword evidence="2" id="KW-1185">Reference proteome</keyword>